<name>A0A814RYK3_ADIRI</name>
<evidence type="ECO:0000256" key="1">
    <source>
        <dbReference type="SAM" id="Coils"/>
    </source>
</evidence>
<accession>A0A814RYK3</accession>
<evidence type="ECO:0000313" key="3">
    <source>
        <dbReference type="EMBL" id="CAF1362344.1"/>
    </source>
</evidence>
<dbReference type="EMBL" id="CAJNOR010001418">
    <property type="protein sequence ID" value="CAF1139700.1"/>
    <property type="molecule type" value="Genomic_DNA"/>
</dbReference>
<protein>
    <submittedName>
        <fullName evidence="2">Uncharacterized protein</fullName>
    </submittedName>
</protein>
<organism evidence="2 4">
    <name type="scientific">Adineta ricciae</name>
    <name type="common">Rotifer</name>
    <dbReference type="NCBI Taxonomy" id="249248"/>
    <lineage>
        <taxon>Eukaryota</taxon>
        <taxon>Metazoa</taxon>
        <taxon>Spiralia</taxon>
        <taxon>Gnathifera</taxon>
        <taxon>Rotifera</taxon>
        <taxon>Eurotatoria</taxon>
        <taxon>Bdelloidea</taxon>
        <taxon>Adinetida</taxon>
        <taxon>Adinetidae</taxon>
        <taxon>Adineta</taxon>
    </lineage>
</organism>
<sequence>MIIVEHSPSKHEKQGEIETVLDHLKSAQREIFIQQEQFKKERENFVKQINESQRVLNETIANHQNETQSLQRAIERQDQILTEQKKKYEEATRNYQDELQRTRREAVESQRIYDILVEDRKATQEQIRAAQEANNLLQAKMFELASRPPPEPGGGDCVIL</sequence>
<comment type="caution">
    <text evidence="2">The sequence shown here is derived from an EMBL/GenBank/DDBJ whole genome shotgun (WGS) entry which is preliminary data.</text>
</comment>
<evidence type="ECO:0000313" key="4">
    <source>
        <dbReference type="Proteomes" id="UP000663828"/>
    </source>
</evidence>
<dbReference type="OrthoDB" id="10554440at2759"/>
<dbReference type="Proteomes" id="UP000663852">
    <property type="component" value="Unassembled WGS sequence"/>
</dbReference>
<proteinExistence type="predicted"/>
<keyword evidence="4" id="KW-1185">Reference proteome</keyword>
<reference evidence="2" key="1">
    <citation type="submission" date="2021-02" db="EMBL/GenBank/DDBJ databases">
        <authorList>
            <person name="Nowell W R."/>
        </authorList>
    </citation>
    <scope>NUCLEOTIDE SEQUENCE</scope>
</reference>
<feature type="coiled-coil region" evidence="1">
    <location>
        <begin position="24"/>
        <end position="140"/>
    </location>
</feature>
<dbReference type="AlphaFoldDB" id="A0A814RYK3"/>
<gene>
    <name evidence="3" type="ORF">EDS130_LOCUS33893</name>
    <name evidence="2" type="ORF">XAT740_LOCUS20352</name>
</gene>
<keyword evidence="1" id="KW-0175">Coiled coil</keyword>
<dbReference type="Proteomes" id="UP000663828">
    <property type="component" value="Unassembled WGS sequence"/>
</dbReference>
<evidence type="ECO:0000313" key="2">
    <source>
        <dbReference type="EMBL" id="CAF1139700.1"/>
    </source>
</evidence>
<dbReference type="EMBL" id="CAJNOJ010000276">
    <property type="protein sequence ID" value="CAF1362344.1"/>
    <property type="molecule type" value="Genomic_DNA"/>
</dbReference>